<dbReference type="AlphaFoldDB" id="A5AXQ1"/>
<reference evidence="2" key="1">
    <citation type="journal article" date="2007" name="PLoS ONE">
        <title>The first genome sequence of an elite grapevine cultivar (Pinot noir Vitis vinifera L.): coping with a highly heterozygous genome.</title>
        <authorList>
            <person name="Velasco R."/>
            <person name="Zharkikh A."/>
            <person name="Troggio M."/>
            <person name="Cartwright D.A."/>
            <person name="Cestaro A."/>
            <person name="Pruss D."/>
            <person name="Pindo M."/>
            <person name="FitzGerald L.M."/>
            <person name="Vezzulli S."/>
            <person name="Reid J."/>
            <person name="Malacarne G."/>
            <person name="Iliev D."/>
            <person name="Coppola G."/>
            <person name="Wardell B."/>
            <person name="Micheletti D."/>
            <person name="Macalma T."/>
            <person name="Facci M."/>
            <person name="Mitchell J.T."/>
            <person name="Perazzolli M."/>
            <person name="Eldredge G."/>
            <person name="Gatto P."/>
            <person name="Oyzerski R."/>
            <person name="Moretto M."/>
            <person name="Gutin N."/>
            <person name="Stefanini M."/>
            <person name="Chen Y."/>
            <person name="Segala C."/>
            <person name="Davenport C."/>
            <person name="Dematte L."/>
            <person name="Mraz A."/>
            <person name="Battilana J."/>
            <person name="Stormo K."/>
            <person name="Costa F."/>
            <person name="Tao Q."/>
            <person name="Si-Ammour A."/>
            <person name="Harkins T."/>
            <person name="Lackey A."/>
            <person name="Perbost C."/>
            <person name="Taillon B."/>
            <person name="Stella A."/>
            <person name="Solovyev V."/>
            <person name="Fawcett J.A."/>
            <person name="Sterck L."/>
            <person name="Vandepoele K."/>
            <person name="Grando S.M."/>
            <person name="Toppo S."/>
            <person name="Moser C."/>
            <person name="Lanchbury J."/>
            <person name="Bogden R."/>
            <person name="Skolnick M."/>
            <person name="Sgaramella V."/>
            <person name="Bhatnagar S.K."/>
            <person name="Fontana P."/>
            <person name="Gutin A."/>
            <person name="Van de Peer Y."/>
            <person name="Salamini F."/>
            <person name="Viola R."/>
        </authorList>
    </citation>
    <scope>NUCLEOTIDE SEQUENCE</scope>
</reference>
<name>A5AXQ1_VITVI</name>
<sequence length="201" mass="23282">MHSLYRLKASVNEELIKKEVLSESCESSDSDDDEMSSDSAYETLYKECLSLKQDQVEWKTSKKNLINEVKTLKGEKKSLLDKIIFLENEYFDMKKKCEELKSENQVFKNELSLRKEESHPNSKRLDELINLGWKYFDKRGLGFVDETITLSSGNKSFFTNFTAFDGRNVTFGDSNVACVKGKDTICTLTFLILKKSYIWKV</sequence>
<organism evidence="2">
    <name type="scientific">Vitis vinifera</name>
    <name type="common">Grape</name>
    <dbReference type="NCBI Taxonomy" id="29760"/>
    <lineage>
        <taxon>Eukaryota</taxon>
        <taxon>Viridiplantae</taxon>
        <taxon>Streptophyta</taxon>
        <taxon>Embryophyta</taxon>
        <taxon>Tracheophyta</taxon>
        <taxon>Spermatophyta</taxon>
        <taxon>Magnoliopsida</taxon>
        <taxon>eudicotyledons</taxon>
        <taxon>Gunneridae</taxon>
        <taxon>Pentapetalae</taxon>
        <taxon>rosids</taxon>
        <taxon>Vitales</taxon>
        <taxon>Vitaceae</taxon>
        <taxon>Viteae</taxon>
        <taxon>Vitis</taxon>
    </lineage>
</organism>
<gene>
    <name evidence="2" type="ORF">VITISV_009193</name>
</gene>
<keyword evidence="1" id="KW-0175">Coiled coil</keyword>
<dbReference type="EMBL" id="AM439411">
    <property type="protein sequence ID" value="CAN69489.1"/>
    <property type="molecule type" value="Genomic_DNA"/>
</dbReference>
<protein>
    <submittedName>
        <fullName evidence="2">Uncharacterized protein</fullName>
    </submittedName>
</protein>
<proteinExistence type="predicted"/>
<evidence type="ECO:0000256" key="1">
    <source>
        <dbReference type="SAM" id="Coils"/>
    </source>
</evidence>
<accession>A5AXQ1</accession>
<feature type="coiled-coil region" evidence="1">
    <location>
        <begin position="62"/>
        <end position="117"/>
    </location>
</feature>
<evidence type="ECO:0000313" key="2">
    <source>
        <dbReference type="EMBL" id="CAN69489.1"/>
    </source>
</evidence>